<reference evidence="2 3" key="1">
    <citation type="submission" date="2015-09" db="EMBL/GenBank/DDBJ databases">
        <title>Trachymyrmex cornetzi WGS genome.</title>
        <authorList>
            <person name="Nygaard S."/>
            <person name="Hu H."/>
            <person name="Boomsma J."/>
            <person name="Zhang G."/>
        </authorList>
    </citation>
    <scope>NUCLEOTIDE SEQUENCE [LARGE SCALE GENOMIC DNA]</scope>
    <source>
        <strain evidence="2">Tcor2-1</strain>
        <tissue evidence="2">Whole body</tissue>
    </source>
</reference>
<accession>A0A151IUT6</accession>
<feature type="non-terminal residue" evidence="2">
    <location>
        <position position="1"/>
    </location>
</feature>
<feature type="region of interest" description="Disordered" evidence="1">
    <location>
        <begin position="109"/>
        <end position="139"/>
    </location>
</feature>
<evidence type="ECO:0000313" key="3">
    <source>
        <dbReference type="Proteomes" id="UP000078492"/>
    </source>
</evidence>
<evidence type="ECO:0000256" key="1">
    <source>
        <dbReference type="SAM" id="MobiDB-lite"/>
    </source>
</evidence>
<dbReference type="AlphaFoldDB" id="A0A151IUT6"/>
<organism evidence="2 3">
    <name type="scientific">Trachymyrmex cornetzi</name>
    <dbReference type="NCBI Taxonomy" id="471704"/>
    <lineage>
        <taxon>Eukaryota</taxon>
        <taxon>Metazoa</taxon>
        <taxon>Ecdysozoa</taxon>
        <taxon>Arthropoda</taxon>
        <taxon>Hexapoda</taxon>
        <taxon>Insecta</taxon>
        <taxon>Pterygota</taxon>
        <taxon>Neoptera</taxon>
        <taxon>Endopterygota</taxon>
        <taxon>Hymenoptera</taxon>
        <taxon>Apocrita</taxon>
        <taxon>Aculeata</taxon>
        <taxon>Formicoidea</taxon>
        <taxon>Formicidae</taxon>
        <taxon>Myrmicinae</taxon>
        <taxon>Trachymyrmex</taxon>
    </lineage>
</organism>
<keyword evidence="3" id="KW-1185">Reference proteome</keyword>
<gene>
    <name evidence="2" type="ORF">ALC57_16573</name>
</gene>
<sequence>RERERERGKDELANDCRDRKTLYSRSEFCSRKVFRDPDGVEIRLSFGNFHSKLLRSSGTPVAGLSADSELLRILFQRSDQSEKAVGGASITVQRKEILVHDSLCPPLEKPITKKEARPLETVEEIRMETSIPNESKYDE</sequence>
<evidence type="ECO:0000313" key="2">
    <source>
        <dbReference type="EMBL" id="KYN11283.1"/>
    </source>
</evidence>
<feature type="compositionally biased region" description="Basic and acidic residues" evidence="1">
    <location>
        <begin position="110"/>
        <end position="127"/>
    </location>
</feature>
<dbReference type="EMBL" id="KQ980937">
    <property type="protein sequence ID" value="KYN11283.1"/>
    <property type="molecule type" value="Genomic_DNA"/>
</dbReference>
<protein>
    <submittedName>
        <fullName evidence="2">Uncharacterized protein</fullName>
    </submittedName>
</protein>
<proteinExistence type="predicted"/>
<dbReference type="Proteomes" id="UP000078492">
    <property type="component" value="Unassembled WGS sequence"/>
</dbReference>
<name>A0A151IUT6_9HYME</name>